<evidence type="ECO:0000256" key="7">
    <source>
        <dbReference type="ARBA" id="ARBA00023180"/>
    </source>
</evidence>
<dbReference type="Pfam" id="PF05199">
    <property type="entry name" value="GMC_oxred_C"/>
    <property type="match status" value="1"/>
</dbReference>
<evidence type="ECO:0000259" key="11">
    <source>
        <dbReference type="PROSITE" id="PS00623"/>
    </source>
</evidence>
<evidence type="ECO:0000313" key="13">
    <source>
        <dbReference type="Proteomes" id="UP001215598"/>
    </source>
</evidence>
<keyword evidence="7" id="KW-0325">Glycoprotein</keyword>
<keyword evidence="6" id="KW-0560">Oxidoreductase</keyword>
<comment type="similarity">
    <text evidence="2 10">Belongs to the GMC oxidoreductase family.</text>
</comment>
<sequence>MTRLFPPYSPSGDGIDGATFDYLVIGGGLAGLTLASRLSEDPSVTVLVVEAGNDDRNNLMVFDIYNSGEAEGGPFDWQYPAESGHIIDAGKTLGGSSSINGGVWTRGSSAQYDAWTTFLEPSEADVGWNWAGMLKYMKKVRPHSNFSLAHPHFLVEKSENFMPPTAEQIVKGAESIPVVHGHSGPVHAAFSHGMYGGPQQPAFLGSATHASGILHCKDLCAGEPNCVTMTAFVSSVFCGPNPGLKLASGIEFTTYTNTTNGTTRYTAYARREVIVAAGVLRVHCSLSNFSDAHFYQTPAVLQLSGIGDVDILNPLNITTLIDLKTVGKNLQEQTFNLMAAGGTNFSFNGTGPNDALALPNLFQLFGNGSNATIAQIEASIDTWAASQATHAHSAAALKTIFRTQADLIIKEKAPMVEISLPILAASWQLLPFSRGSVQIISSDPFVYPNIRANYFNVPFDLDVQIAGLKLVRKIFKTPPLSDLSTGEVLPGPAVPDDAEGGADADWQAWALQNFVSVSHEVGTAAMMRRELGGVVDAHLKVYDTHNVRVVDASIFPTQLSAHPSASLYGVAEKAADLIKAAHK</sequence>
<evidence type="ECO:0000256" key="1">
    <source>
        <dbReference type="ARBA" id="ARBA00001974"/>
    </source>
</evidence>
<comment type="caution">
    <text evidence="12">The sequence shown here is derived from an EMBL/GenBank/DDBJ whole genome shotgun (WGS) entry which is preliminary data.</text>
</comment>
<feature type="active site" description="Proton donor" evidence="8">
    <location>
        <position position="519"/>
    </location>
</feature>
<dbReference type="GO" id="GO:0016614">
    <property type="term" value="F:oxidoreductase activity, acting on CH-OH group of donors"/>
    <property type="evidence" value="ECO:0007669"/>
    <property type="project" value="InterPro"/>
</dbReference>
<protein>
    <recommendedName>
        <fullName evidence="11">Glucose-methanol-choline oxidoreductase N-terminal domain-containing protein</fullName>
    </recommendedName>
</protein>
<dbReference type="InterPro" id="IPR007867">
    <property type="entry name" value="GMC_OxRtase_C"/>
</dbReference>
<dbReference type="PANTHER" id="PTHR11552:SF201">
    <property type="entry name" value="GLUCOSE-METHANOL-CHOLINE OXIDOREDUCTASE N-TERMINAL DOMAIN-CONTAINING PROTEIN"/>
    <property type="match status" value="1"/>
</dbReference>
<evidence type="ECO:0000256" key="4">
    <source>
        <dbReference type="ARBA" id="ARBA00022729"/>
    </source>
</evidence>
<evidence type="ECO:0000256" key="6">
    <source>
        <dbReference type="ARBA" id="ARBA00023002"/>
    </source>
</evidence>
<organism evidence="12 13">
    <name type="scientific">Mycena metata</name>
    <dbReference type="NCBI Taxonomy" id="1033252"/>
    <lineage>
        <taxon>Eukaryota</taxon>
        <taxon>Fungi</taxon>
        <taxon>Dikarya</taxon>
        <taxon>Basidiomycota</taxon>
        <taxon>Agaricomycotina</taxon>
        <taxon>Agaricomycetes</taxon>
        <taxon>Agaricomycetidae</taxon>
        <taxon>Agaricales</taxon>
        <taxon>Marasmiineae</taxon>
        <taxon>Mycenaceae</taxon>
        <taxon>Mycena</taxon>
    </lineage>
</organism>
<dbReference type="Proteomes" id="UP001215598">
    <property type="component" value="Unassembled WGS sequence"/>
</dbReference>
<dbReference type="Gene3D" id="3.30.560.10">
    <property type="entry name" value="Glucose Oxidase, domain 3"/>
    <property type="match status" value="2"/>
</dbReference>
<gene>
    <name evidence="12" type="ORF">B0H16DRAFT_1763391</name>
</gene>
<evidence type="ECO:0000313" key="12">
    <source>
        <dbReference type="EMBL" id="KAJ7773879.1"/>
    </source>
</evidence>
<dbReference type="InterPro" id="IPR012132">
    <property type="entry name" value="GMC_OxRdtase"/>
</dbReference>
<dbReference type="PROSITE" id="PS00623">
    <property type="entry name" value="GMC_OXRED_1"/>
    <property type="match status" value="1"/>
</dbReference>
<comment type="cofactor">
    <cofactor evidence="1 9">
        <name>FAD</name>
        <dbReference type="ChEBI" id="CHEBI:57692"/>
    </cofactor>
</comment>
<feature type="binding site" evidence="9">
    <location>
        <position position="233"/>
    </location>
    <ligand>
        <name>FAD</name>
        <dbReference type="ChEBI" id="CHEBI:57692"/>
    </ligand>
</feature>
<feature type="domain" description="Glucose-methanol-choline oxidoreductase N-terminal" evidence="11">
    <location>
        <begin position="90"/>
        <end position="113"/>
    </location>
</feature>
<proteinExistence type="inferred from homology"/>
<evidence type="ECO:0000256" key="2">
    <source>
        <dbReference type="ARBA" id="ARBA00010790"/>
    </source>
</evidence>
<name>A0AAD7JXE0_9AGAR</name>
<dbReference type="PANTHER" id="PTHR11552">
    <property type="entry name" value="GLUCOSE-METHANOL-CHOLINE GMC OXIDOREDUCTASE"/>
    <property type="match status" value="1"/>
</dbReference>
<keyword evidence="13" id="KW-1185">Reference proteome</keyword>
<evidence type="ECO:0000256" key="5">
    <source>
        <dbReference type="ARBA" id="ARBA00022827"/>
    </source>
</evidence>
<dbReference type="Gene3D" id="3.50.50.60">
    <property type="entry name" value="FAD/NAD(P)-binding domain"/>
    <property type="match status" value="2"/>
</dbReference>
<evidence type="ECO:0000256" key="10">
    <source>
        <dbReference type="RuleBase" id="RU003968"/>
    </source>
</evidence>
<keyword evidence="5 9" id="KW-0274">FAD</keyword>
<dbReference type="SUPFAM" id="SSF54373">
    <property type="entry name" value="FAD-linked reductases, C-terminal domain"/>
    <property type="match status" value="1"/>
</dbReference>
<evidence type="ECO:0000256" key="3">
    <source>
        <dbReference type="ARBA" id="ARBA00022630"/>
    </source>
</evidence>
<dbReference type="Pfam" id="PF00732">
    <property type="entry name" value="GMC_oxred_N"/>
    <property type="match status" value="1"/>
</dbReference>
<dbReference type="InterPro" id="IPR036188">
    <property type="entry name" value="FAD/NAD-bd_sf"/>
</dbReference>
<evidence type="ECO:0000256" key="8">
    <source>
        <dbReference type="PIRSR" id="PIRSR000137-1"/>
    </source>
</evidence>
<keyword evidence="3 10" id="KW-0285">Flavoprotein</keyword>
<dbReference type="InterPro" id="IPR000172">
    <property type="entry name" value="GMC_OxRdtase_N"/>
</dbReference>
<feature type="active site" description="Proton acceptor" evidence="8">
    <location>
        <position position="562"/>
    </location>
</feature>
<dbReference type="PIRSF" id="PIRSF000137">
    <property type="entry name" value="Alcohol_oxidase"/>
    <property type="match status" value="1"/>
</dbReference>
<dbReference type="EMBL" id="JARKIB010000012">
    <property type="protein sequence ID" value="KAJ7773879.1"/>
    <property type="molecule type" value="Genomic_DNA"/>
</dbReference>
<dbReference type="AlphaFoldDB" id="A0AAD7JXE0"/>
<dbReference type="SUPFAM" id="SSF51905">
    <property type="entry name" value="FAD/NAD(P)-binding domain"/>
    <property type="match status" value="1"/>
</dbReference>
<evidence type="ECO:0000256" key="9">
    <source>
        <dbReference type="PIRSR" id="PIRSR000137-2"/>
    </source>
</evidence>
<dbReference type="GO" id="GO:0050660">
    <property type="term" value="F:flavin adenine dinucleotide binding"/>
    <property type="evidence" value="ECO:0007669"/>
    <property type="project" value="InterPro"/>
</dbReference>
<keyword evidence="4" id="KW-0732">Signal</keyword>
<feature type="binding site" evidence="9">
    <location>
        <begin position="100"/>
        <end position="103"/>
    </location>
    <ligand>
        <name>FAD</name>
        <dbReference type="ChEBI" id="CHEBI:57692"/>
    </ligand>
</feature>
<accession>A0AAD7JXE0</accession>
<reference evidence="12" key="1">
    <citation type="submission" date="2023-03" db="EMBL/GenBank/DDBJ databases">
        <title>Massive genome expansion in bonnet fungi (Mycena s.s.) driven by repeated elements and novel gene families across ecological guilds.</title>
        <authorList>
            <consortium name="Lawrence Berkeley National Laboratory"/>
            <person name="Harder C.B."/>
            <person name="Miyauchi S."/>
            <person name="Viragh M."/>
            <person name="Kuo A."/>
            <person name="Thoen E."/>
            <person name="Andreopoulos B."/>
            <person name="Lu D."/>
            <person name="Skrede I."/>
            <person name="Drula E."/>
            <person name="Henrissat B."/>
            <person name="Morin E."/>
            <person name="Kohler A."/>
            <person name="Barry K."/>
            <person name="LaButti K."/>
            <person name="Morin E."/>
            <person name="Salamov A."/>
            <person name="Lipzen A."/>
            <person name="Mereny Z."/>
            <person name="Hegedus B."/>
            <person name="Baldrian P."/>
            <person name="Stursova M."/>
            <person name="Weitz H."/>
            <person name="Taylor A."/>
            <person name="Grigoriev I.V."/>
            <person name="Nagy L.G."/>
            <person name="Martin F."/>
            <person name="Kauserud H."/>
        </authorList>
    </citation>
    <scope>NUCLEOTIDE SEQUENCE</scope>
    <source>
        <strain evidence="12">CBHHK182m</strain>
    </source>
</reference>